<dbReference type="GO" id="GO:0006096">
    <property type="term" value="P:glycolytic process"/>
    <property type="evidence" value="ECO:0007669"/>
    <property type="project" value="UniProtKB-KW"/>
</dbReference>
<dbReference type="Gene3D" id="3.30.360.10">
    <property type="entry name" value="Dihydrodipicolinate Reductase, domain 2"/>
    <property type="match status" value="3"/>
</dbReference>
<keyword evidence="6" id="KW-0560">Oxidoreductase</keyword>
<feature type="transmembrane region" description="Helical" evidence="12">
    <location>
        <begin position="1276"/>
        <end position="1297"/>
    </location>
</feature>
<evidence type="ECO:0000256" key="10">
    <source>
        <dbReference type="RuleBase" id="RU000397"/>
    </source>
</evidence>
<dbReference type="GO" id="GO:0051287">
    <property type="term" value="F:NAD binding"/>
    <property type="evidence" value="ECO:0007669"/>
    <property type="project" value="InterPro"/>
</dbReference>
<evidence type="ECO:0000256" key="6">
    <source>
        <dbReference type="ARBA" id="ARBA00023002"/>
    </source>
</evidence>
<protein>
    <submittedName>
        <fullName evidence="14">GAPC1 protein</fullName>
    </submittedName>
</protein>
<dbReference type="InterPro" id="IPR036291">
    <property type="entry name" value="NAD(P)-bd_dom_sf"/>
</dbReference>
<dbReference type="OrthoDB" id="462140at2759"/>
<feature type="transmembrane region" description="Helical" evidence="12">
    <location>
        <begin position="492"/>
        <end position="513"/>
    </location>
</feature>
<dbReference type="InterPro" id="IPR020829">
    <property type="entry name" value="GlycerAld_3-P_DH_cat"/>
</dbReference>
<feature type="transmembrane region" description="Helical" evidence="12">
    <location>
        <begin position="445"/>
        <end position="465"/>
    </location>
</feature>
<feature type="transmembrane region" description="Helical" evidence="12">
    <location>
        <begin position="54"/>
        <end position="76"/>
    </location>
</feature>
<dbReference type="SMART" id="SM00846">
    <property type="entry name" value="Gp_dh_N"/>
    <property type="match status" value="5"/>
</dbReference>
<keyword evidence="7" id="KW-0520">NAD</keyword>
<dbReference type="PROSITE" id="PS00071">
    <property type="entry name" value="GAPDH"/>
    <property type="match status" value="5"/>
</dbReference>
<comment type="subunit">
    <text evidence="3">Homotetramer.</text>
</comment>
<dbReference type="GO" id="GO:0006006">
    <property type="term" value="P:glucose metabolic process"/>
    <property type="evidence" value="ECO:0007669"/>
    <property type="project" value="InterPro"/>
</dbReference>
<dbReference type="GO" id="GO:0050661">
    <property type="term" value="F:NADP binding"/>
    <property type="evidence" value="ECO:0007669"/>
    <property type="project" value="InterPro"/>
</dbReference>
<accession>A0A812QF95</accession>
<keyword evidence="15" id="KW-1185">Reference proteome</keyword>
<keyword evidence="5" id="KW-0547">Nucleotide-binding</keyword>
<evidence type="ECO:0000256" key="9">
    <source>
        <dbReference type="ARBA" id="ARBA00060517"/>
    </source>
</evidence>
<proteinExistence type="inferred from homology"/>
<feature type="transmembrane region" description="Helical" evidence="12">
    <location>
        <begin position="1229"/>
        <end position="1249"/>
    </location>
</feature>
<evidence type="ECO:0000313" key="15">
    <source>
        <dbReference type="Proteomes" id="UP000604046"/>
    </source>
</evidence>
<dbReference type="NCBIfam" id="TIGR01534">
    <property type="entry name" value="GAPDH-I"/>
    <property type="match status" value="2"/>
</dbReference>
<dbReference type="Pfam" id="PF00044">
    <property type="entry name" value="Gp_dh_N"/>
    <property type="match status" value="5"/>
</dbReference>
<dbReference type="PRINTS" id="PR00078">
    <property type="entry name" value="G3PDHDRGNASE"/>
</dbReference>
<keyword evidence="12" id="KW-0472">Membrane</keyword>
<sequence length="1983" mass="207762">MPSTATNVAMAGVGAFAAAGALSGAFVAPAGQVQRSEPQTQRTNLRAAGYGSSQAAGVGAMAGLGAVAGLAAAGVAGKRASKGRTSLQAVGVGINGFGRIGRQVARIAMKDPETDLKLINASYDADYLAYMMKYDTIHGKYDGTVEVDGDSLVIDGQTVALSHTRDPAEIPFKEHGAEYVCESTGVFLTTDKVQPHLKAGAKKVIFSAPAKDDSHTIVMGVNEDTYDPSMECVSCASCTTNGLAPAVRVLQEKFGIKRGLMTTCHAMTASQPTVDGTSKKDWRGGRAGPGNIIPSSTGAAKAVAKVLPAVKGKLTGMALRVPTIDVSVVDLTCELEKETTYEEICAEMKKRSEGDMKGYLGYTDEAGIMLDPTFVKVVCWYLGYDNEWGYSCRVVDLIKHMAKEDAKARIPNFLNLKRAFPSSRVPAKYHSPHLVLATMPSATNVAMAGVGAFAAAGALSGAFVAPAGQVQRSEPQTQRTNLRAAGYGSSQAAGVGAMAGLGAVAGLAAAGVAGKRASKGRTSLQAVGVGINGFGRIGRQVARIAMKDPETDLKLINASYDADYLAYMMKYDTIHGKYDGTVEVDGDSLVIDGQTVALSHTRDPAEIPFKEHGAEYVCESTGVFLTTDKVQPHLKAGAKKVIFSAPAKDDSHTIVMGVNEDTYDPSMECVSCASCTTNGLAPAVRVLQEKFGIKRGLMTTCHAMTASQPTVDGTSKKDWRGGRAGPGNIIPSSTGAAKAVAKVLPAVKAFPSSRVPAKYCSPHLVLATMPSTATNVAMAGVGAFAAAGALSGAFVAPAGQVQRSEPQTQRTNLRAAGYGSSQVAGVGAMAGLGAVAGLAAAGVAGKRASKGRTSLQAVGVGINGFGRIGRQVARIAMKDPETDLKLINASYDADYLAYMMKYDTIHGKYDGTVEVDGDSLVIDGQTVALSHTRDPAEIPFKEHGAEYVCESTGVFLTTDKVQPHLKAGAKKVIFSAPAKDDSHTIVMGVNEDTYDPSMECVSCASCTTNGLAPAVRVLQEKFGIKRGLMTTCHAMTASQPTVDGTSKKDWRGGRAGPGNIIPSSTGAAKAVAKVLPAVKGKLTGMALRVPTIDVSVVDLTCELEKETTYEEICAEMKKRSEGDMKGYLGYTDEALVSTDFETNPISCTFDSKAGIMLDPTFVKVVCWYDNEWGYSCRVVDLIKHMAKEDAKARIPNFLNLKRAFPSSRVPAKYHSPHLVLATMPSATNVAMAGVGAFAAAGALSGAFVAPAGQVQRSEPQTQRTNLRAAGYGSSQAAGVGAMAGLGAVAGLAAAGVAGKRASKGRTSLQAVGVGINGFGRIGRQVARIAMKDPETDLKLINASYDADYLAYMMKYDTIHGKYDGTVEVDGDSLVIDGQTVALSHTRDPAEIPFKEHGAEYVCESTGVFLTTDKVQPHLKAGAKKVIFSAPAKDDSHTIVMGVNEDTYDPSMECVSCASCTTNGLAPAVRVLQEKFGIKRGLMTTCHAMTASQPTVDGTSKKDWRGGRAGPGNIIPSSTGAPPPKTGHLDFRVPAKYHSPHLVLATMPSTATNVAMAGVGAFAAAGALSGAFVAPAGQVQRSEPQTQRTNLRAAGYGSSQAAGVGAMAGLGAVAGLAAAGVAGKRASKGRTSLQAVGVGINGFGRIGRQVARIAMKDPETDLKLINASYDADYLAYMMKYDTIHGKYDGTVEVDGDSLVIDGQTVALSHTRDPAEIPFKEHGAEYVCESTGVFLTTDKVQPHLKAGAKKVIFSAPAKDDSHTIVMGVNEDTYDPSMECVSCASCTTNGLAPAVRVLQEKFGIKRGLMTTCHAMTASQPTVDGTSKKDWRGGRAGPGNIIPSSTGAAKAVAKVLPAVKGKLTGMALRVPTIDVSVVDLTCELEKETTYEEICAEMKKRSEGDMKGYLGYTDEALVSTDFETNPISCTFDSKAGIMLDPTFVKVVCWYLGLLLNQSEVCRRYDNEWGYSCRVVDLIKHMAKEDAKA</sequence>
<dbReference type="FunFam" id="3.40.50.720:FF:000001">
    <property type="entry name" value="Glyceraldehyde-3-phosphate dehydrogenase"/>
    <property type="match status" value="5"/>
</dbReference>
<feature type="transmembrane region" description="Helical" evidence="12">
    <location>
        <begin position="776"/>
        <end position="796"/>
    </location>
</feature>
<dbReference type="InterPro" id="IPR020830">
    <property type="entry name" value="GlycerAld_3-P_DH_AS"/>
</dbReference>
<dbReference type="GO" id="GO:0005829">
    <property type="term" value="C:cytosol"/>
    <property type="evidence" value="ECO:0007669"/>
    <property type="project" value="TreeGrafter"/>
</dbReference>
<dbReference type="GO" id="GO:0004365">
    <property type="term" value="F:glyceraldehyde-3-phosphate dehydrogenase (NAD+) (phosphorylating) activity"/>
    <property type="evidence" value="ECO:0007669"/>
    <property type="project" value="TreeGrafter"/>
</dbReference>
<dbReference type="EMBL" id="CAJNDS010002197">
    <property type="protein sequence ID" value="CAE7368106.1"/>
    <property type="molecule type" value="Genomic_DNA"/>
</dbReference>
<evidence type="ECO:0000256" key="7">
    <source>
        <dbReference type="ARBA" id="ARBA00023027"/>
    </source>
</evidence>
<dbReference type="InterPro" id="IPR006424">
    <property type="entry name" value="Glyceraldehyde-3-P_DH_1"/>
</dbReference>
<keyword evidence="4" id="KW-0963">Cytoplasm</keyword>
<evidence type="ECO:0000256" key="3">
    <source>
        <dbReference type="ARBA" id="ARBA00011881"/>
    </source>
</evidence>
<dbReference type="SUPFAM" id="SSF55347">
    <property type="entry name" value="Glyceraldehyde-3-phosphate dehydrogenase-like, C-terminal domain"/>
    <property type="match status" value="5"/>
</dbReference>
<comment type="pathway">
    <text evidence="9">Carbohydrate degradation; glycolysis.</text>
</comment>
<feature type="domain" description="Glyceraldehyde 3-phosphate dehydrogenase NAD(P) binding" evidence="13">
    <location>
        <begin position="1635"/>
        <end position="1783"/>
    </location>
</feature>
<evidence type="ECO:0000256" key="5">
    <source>
        <dbReference type="ARBA" id="ARBA00022741"/>
    </source>
</evidence>
<reference evidence="14" key="1">
    <citation type="submission" date="2021-02" db="EMBL/GenBank/DDBJ databases">
        <authorList>
            <person name="Dougan E. K."/>
            <person name="Rhodes N."/>
            <person name="Thang M."/>
            <person name="Chan C."/>
        </authorList>
    </citation>
    <scope>NUCLEOTIDE SEQUENCE</scope>
</reference>
<dbReference type="PANTHER" id="PTHR10836">
    <property type="entry name" value="GLYCERALDEHYDE 3-PHOSPHATE DEHYDROGENASE"/>
    <property type="match status" value="1"/>
</dbReference>
<evidence type="ECO:0000259" key="13">
    <source>
        <dbReference type="SMART" id="SM00846"/>
    </source>
</evidence>
<feature type="domain" description="Glyceraldehyde 3-phosphate dehydrogenase NAD(P) binding" evidence="13">
    <location>
        <begin position="527"/>
        <end position="675"/>
    </location>
</feature>
<gene>
    <name evidence="14" type="primary">GAPC1</name>
    <name evidence="14" type="ORF">SNAT2548_LOCUS20025</name>
</gene>
<comment type="subcellular location">
    <subcellularLocation>
        <location evidence="1">Cytoplasm</location>
    </subcellularLocation>
</comment>
<feature type="domain" description="Glyceraldehyde 3-phosphate dehydrogenase NAD(P) binding" evidence="13">
    <location>
        <begin position="90"/>
        <end position="238"/>
    </location>
</feature>
<name>A0A812QF95_9DINO</name>
<dbReference type="Gene3D" id="3.40.50.720">
    <property type="entry name" value="NAD(P)-binding Rossmann-like Domain"/>
    <property type="match status" value="5"/>
</dbReference>
<evidence type="ECO:0000256" key="11">
    <source>
        <dbReference type="SAM" id="MobiDB-lite"/>
    </source>
</evidence>
<dbReference type="SUPFAM" id="SSF51735">
    <property type="entry name" value="NAD(P)-binding Rossmann-fold domains"/>
    <property type="match status" value="5"/>
</dbReference>
<organism evidence="14 15">
    <name type="scientific">Symbiodinium natans</name>
    <dbReference type="NCBI Taxonomy" id="878477"/>
    <lineage>
        <taxon>Eukaryota</taxon>
        <taxon>Sar</taxon>
        <taxon>Alveolata</taxon>
        <taxon>Dinophyceae</taxon>
        <taxon>Suessiales</taxon>
        <taxon>Symbiodiniaceae</taxon>
        <taxon>Symbiodinium</taxon>
    </lineage>
</organism>
<feature type="transmembrane region" description="Helical" evidence="12">
    <location>
        <begin position="1553"/>
        <end position="1573"/>
    </location>
</feature>
<evidence type="ECO:0000256" key="4">
    <source>
        <dbReference type="ARBA" id="ARBA00022490"/>
    </source>
</evidence>
<keyword evidence="8" id="KW-0324">Glycolysis</keyword>
<feature type="domain" description="Glyceraldehyde 3-phosphate dehydrogenase NAD(P) binding" evidence="13">
    <location>
        <begin position="1311"/>
        <end position="1459"/>
    </location>
</feature>
<feature type="domain" description="Glyceraldehyde 3-phosphate dehydrogenase NAD(P) binding" evidence="13">
    <location>
        <begin position="858"/>
        <end position="1006"/>
    </location>
</feature>
<keyword evidence="12" id="KW-1133">Transmembrane helix</keyword>
<evidence type="ECO:0000256" key="12">
    <source>
        <dbReference type="SAM" id="Phobius"/>
    </source>
</evidence>
<dbReference type="PANTHER" id="PTHR10836:SF76">
    <property type="entry name" value="GLYCERALDEHYDE-3-PHOSPHATE DEHYDROGENASE-RELATED"/>
    <property type="match status" value="1"/>
</dbReference>
<evidence type="ECO:0000256" key="8">
    <source>
        <dbReference type="ARBA" id="ARBA00023152"/>
    </source>
</evidence>
<comment type="caution">
    <text evidence="14">The sequence shown here is derived from an EMBL/GenBank/DDBJ whole genome shotgun (WGS) entry which is preliminary data.</text>
</comment>
<dbReference type="InterPro" id="IPR020831">
    <property type="entry name" value="GlycerAld/Erythrose_P_DH"/>
</dbReference>
<keyword evidence="12" id="KW-0812">Transmembrane</keyword>
<dbReference type="FunFam" id="3.30.360.10:FF:000010">
    <property type="entry name" value="Glyceraldehyde-3-phosphate dehydrogenase"/>
    <property type="match status" value="1"/>
</dbReference>
<comment type="similarity">
    <text evidence="2 10">Belongs to the glyceraldehyde-3-phosphate dehydrogenase family.</text>
</comment>
<dbReference type="InterPro" id="IPR020828">
    <property type="entry name" value="GlycerAld_3-P_DH_NAD(P)-bd"/>
</dbReference>
<dbReference type="CDD" id="cd05214">
    <property type="entry name" value="GAPDH_I_N"/>
    <property type="match status" value="5"/>
</dbReference>
<feature type="region of interest" description="Disordered" evidence="11">
    <location>
        <begin position="1492"/>
        <end position="1526"/>
    </location>
</feature>
<dbReference type="CDD" id="cd18126">
    <property type="entry name" value="GAPDH_I_C"/>
    <property type="match status" value="3"/>
</dbReference>
<feature type="transmembrane region" description="Helical" evidence="12">
    <location>
        <begin position="1600"/>
        <end position="1621"/>
    </location>
</feature>
<feature type="transmembrane region" description="Helical" evidence="12">
    <location>
        <begin position="823"/>
        <end position="844"/>
    </location>
</feature>
<dbReference type="FunFam" id="3.30.360.10:FF:000001">
    <property type="entry name" value="Glyceraldehyde-3-phosphate dehydrogenase"/>
    <property type="match status" value="2"/>
</dbReference>
<evidence type="ECO:0000256" key="2">
    <source>
        <dbReference type="ARBA" id="ARBA00007406"/>
    </source>
</evidence>
<evidence type="ECO:0000313" key="14">
    <source>
        <dbReference type="EMBL" id="CAE7368106.1"/>
    </source>
</evidence>
<evidence type="ECO:0000256" key="1">
    <source>
        <dbReference type="ARBA" id="ARBA00004496"/>
    </source>
</evidence>
<dbReference type="Proteomes" id="UP000604046">
    <property type="component" value="Unassembled WGS sequence"/>
</dbReference>
<dbReference type="Pfam" id="PF02800">
    <property type="entry name" value="Gp_dh_C"/>
    <property type="match status" value="5"/>
</dbReference>